<gene>
    <name evidence="1" type="ORF">C468_08671</name>
</gene>
<protein>
    <submittedName>
        <fullName evidence="1">Uncharacterized protein</fullName>
    </submittedName>
</protein>
<reference evidence="1 2" key="1">
    <citation type="journal article" date="2014" name="PLoS Genet.">
        <title>Phylogenetically driven sequencing of extremely halophilic archaea reveals strategies for static and dynamic osmo-response.</title>
        <authorList>
            <person name="Becker E.A."/>
            <person name="Seitzer P.M."/>
            <person name="Tritt A."/>
            <person name="Larsen D."/>
            <person name="Krusor M."/>
            <person name="Yao A.I."/>
            <person name="Wu D."/>
            <person name="Madern D."/>
            <person name="Eisen J.A."/>
            <person name="Darling A.E."/>
            <person name="Facciotti M.T."/>
        </authorList>
    </citation>
    <scope>NUCLEOTIDE SEQUENCE [LARGE SCALE GENOMIC DNA]</scope>
    <source>
        <strain evidence="1 2">JCM 14978</strain>
    </source>
</reference>
<dbReference type="EMBL" id="AOJH01000056">
    <property type="protein sequence ID" value="EMA64409.1"/>
    <property type="molecule type" value="Genomic_DNA"/>
</dbReference>
<dbReference type="Proteomes" id="UP000011546">
    <property type="component" value="Unassembled WGS sequence"/>
</dbReference>
<comment type="caution">
    <text evidence="1">The sequence shown here is derived from an EMBL/GenBank/DDBJ whole genome shotgun (WGS) entry which is preliminary data.</text>
</comment>
<accession>M0P4D2</accession>
<evidence type="ECO:0000313" key="1">
    <source>
        <dbReference type="EMBL" id="EMA64409.1"/>
    </source>
</evidence>
<proteinExistence type="predicted"/>
<name>M0P4D2_9EURY</name>
<keyword evidence="2" id="KW-1185">Reference proteome</keyword>
<sequence>MVGLVDALGHVVVLGPHRQLVEVALVVSAGQLGRLRAAPDRREEVVVVHPAELGRGRRRRVEQVARGPAQHRLRDARDVVGVDDRVHQRARQQEALGRLDVPLVQDELALARPVVDERQLPDEPLGVDGAVRHAGVIGVAHEVVHPVHVELARDESAVPPLAGDEPGDPLGVEVVVAERLSDRAGREQLVDVVVVLPRAAVRERLQVVAEGTVADVVEHGRRLDPVRALAPDPEVVERPAGEVIDAQRVLEASVVRGRVDELDRAELFDVSEPLHGGGVDQIRGDTVDLDVVVDGVLDRDHASAFVGTG</sequence>
<dbReference type="AlphaFoldDB" id="M0P4D2"/>
<organism evidence="1 2">
    <name type="scientific">Halorubrum kocurii JCM 14978</name>
    <dbReference type="NCBI Taxonomy" id="1230456"/>
    <lineage>
        <taxon>Archaea</taxon>
        <taxon>Methanobacteriati</taxon>
        <taxon>Methanobacteriota</taxon>
        <taxon>Stenosarchaea group</taxon>
        <taxon>Halobacteria</taxon>
        <taxon>Halobacteriales</taxon>
        <taxon>Haloferacaceae</taxon>
        <taxon>Halorubrum</taxon>
    </lineage>
</organism>
<dbReference type="STRING" id="1230456.C468_08671"/>
<evidence type="ECO:0000313" key="2">
    <source>
        <dbReference type="Proteomes" id="UP000011546"/>
    </source>
</evidence>